<feature type="transmembrane region" description="Helical" evidence="1">
    <location>
        <begin position="49"/>
        <end position="75"/>
    </location>
</feature>
<feature type="transmembrane region" description="Helical" evidence="1">
    <location>
        <begin position="81"/>
        <end position="108"/>
    </location>
</feature>
<organism evidence="2">
    <name type="scientific">freshwater metagenome</name>
    <dbReference type="NCBI Taxonomy" id="449393"/>
    <lineage>
        <taxon>unclassified sequences</taxon>
        <taxon>metagenomes</taxon>
        <taxon>ecological metagenomes</taxon>
    </lineage>
</organism>
<keyword evidence="1" id="KW-0472">Membrane</keyword>
<keyword evidence="1" id="KW-0812">Transmembrane</keyword>
<gene>
    <name evidence="2" type="ORF">UFOPK2158_01137</name>
</gene>
<keyword evidence="1" id="KW-1133">Transmembrane helix</keyword>
<reference evidence="2" key="1">
    <citation type="submission" date="2020-05" db="EMBL/GenBank/DDBJ databases">
        <authorList>
            <person name="Chiriac C."/>
            <person name="Salcher M."/>
            <person name="Ghai R."/>
            <person name="Kavagutti S V."/>
        </authorList>
    </citation>
    <scope>NUCLEOTIDE SEQUENCE</scope>
</reference>
<accession>A0A6J6KL99</accession>
<feature type="transmembrane region" description="Helical" evidence="1">
    <location>
        <begin position="20"/>
        <end position="42"/>
    </location>
</feature>
<dbReference type="EMBL" id="CAEZVY010000133">
    <property type="protein sequence ID" value="CAB4650036.1"/>
    <property type="molecule type" value="Genomic_DNA"/>
</dbReference>
<sequence>MSSTTPSTARAGVGPGPLAVGAAAFFAGTLTAGLAGATFLAAGATLAGAAFLAAGLAGVLAAAGLDGAFVAAVLAGAVLGVAAAAGFFAAVVLVATVLGAAAFFGVVVREVPGDALEDVTEVEVAFLVVSGFLRNRSTKPPSPLRGDSAGAGDFPPLALTTGLFAGAGFDVAMGDLVQCVEGSRKTLVKFIGGKTEEHNRA</sequence>
<evidence type="ECO:0000313" key="2">
    <source>
        <dbReference type="EMBL" id="CAB4650036.1"/>
    </source>
</evidence>
<protein>
    <submittedName>
        <fullName evidence="2">Unannotated protein</fullName>
    </submittedName>
</protein>
<proteinExistence type="predicted"/>
<name>A0A6J6KL99_9ZZZZ</name>
<evidence type="ECO:0000256" key="1">
    <source>
        <dbReference type="SAM" id="Phobius"/>
    </source>
</evidence>
<dbReference type="AlphaFoldDB" id="A0A6J6KL99"/>